<keyword evidence="2" id="KW-1185">Reference proteome</keyword>
<dbReference type="Pfam" id="PF06224">
    <property type="entry name" value="AlkZ-like"/>
    <property type="match status" value="1"/>
</dbReference>
<comment type="caution">
    <text evidence="1">The sequence shown here is derived from an EMBL/GenBank/DDBJ whole genome shotgun (WGS) entry which is preliminary data.</text>
</comment>
<dbReference type="PANTHER" id="PTHR38479:SF2">
    <property type="entry name" value="WINGED HELIX DNA-BINDING DOMAIN-CONTAINING PROTEIN"/>
    <property type="match status" value="1"/>
</dbReference>
<dbReference type="EMBL" id="NMQW01000047">
    <property type="protein sequence ID" value="OXM83432.1"/>
    <property type="molecule type" value="Genomic_DNA"/>
</dbReference>
<dbReference type="PANTHER" id="PTHR38479">
    <property type="entry name" value="LMO0824 PROTEIN"/>
    <property type="match status" value="1"/>
</dbReference>
<reference evidence="1 2" key="1">
    <citation type="submission" date="2017-07" db="EMBL/GenBank/DDBJ databases">
        <title>Genome sequencing and assembly of Paenibacillus rigui.</title>
        <authorList>
            <person name="Mayilraj S."/>
        </authorList>
    </citation>
    <scope>NUCLEOTIDE SEQUENCE [LARGE SCALE GENOMIC DNA]</scope>
    <source>
        <strain evidence="1 2">JCM 16352</strain>
    </source>
</reference>
<organism evidence="1 2">
    <name type="scientific">Paenibacillus rigui</name>
    <dbReference type="NCBI Taxonomy" id="554312"/>
    <lineage>
        <taxon>Bacteria</taxon>
        <taxon>Bacillati</taxon>
        <taxon>Bacillota</taxon>
        <taxon>Bacilli</taxon>
        <taxon>Bacillales</taxon>
        <taxon>Paenibacillaceae</taxon>
        <taxon>Paenibacillus</taxon>
    </lineage>
</organism>
<sequence>MKEQRLPYRRLFNLGISGARATCPEQVVKRLGALQAQDYHQALWAIGLRMKASTAQLIEQSIADRKLVLTWPMRGTIHFVPPENVRWMLQLSASRLLAQDGRRLMQLELTLDILEQCKRMICDALEERKRMTRPELMQLLEEAGIRTNHQRGYHLLWYLAQSGILCMGPREGKQQTFVLLDEWVPRTREVHKDESLAMLAATYFTSHGPATVHDFAWWAGITLSDARKGADAVQSRLASFKVNDQIFWQGTSDVPEASHADSSVYLLPGFDEHLLGYKDRTAVLKAEYAPHIIPGNNGVFMPTIVIDGQVAGIWKRTSKKKGLEMEFHLFTPHHGREDEIVECGRKYGEFMGQPLVSTAFQIKV</sequence>
<dbReference type="RefSeq" id="WP_094017758.1">
    <property type="nucleotide sequence ID" value="NZ_NMQW01000047.1"/>
</dbReference>
<dbReference type="AlphaFoldDB" id="A0A229UJ82"/>
<evidence type="ECO:0000313" key="2">
    <source>
        <dbReference type="Proteomes" id="UP000215509"/>
    </source>
</evidence>
<name>A0A229UJ82_9BACL</name>
<evidence type="ECO:0000313" key="1">
    <source>
        <dbReference type="EMBL" id="OXM83432.1"/>
    </source>
</evidence>
<accession>A0A229UJ82</accession>
<gene>
    <name evidence="1" type="ORF">CF651_25830</name>
</gene>
<protein>
    <submittedName>
        <fullName evidence="1">Prevent-host-death protein</fullName>
    </submittedName>
</protein>
<dbReference type="OrthoDB" id="2210247at2"/>
<proteinExistence type="predicted"/>
<dbReference type="Proteomes" id="UP000215509">
    <property type="component" value="Unassembled WGS sequence"/>
</dbReference>
<dbReference type="InterPro" id="IPR009351">
    <property type="entry name" value="AlkZ-like"/>
</dbReference>